<evidence type="ECO:0000256" key="18">
    <source>
        <dbReference type="ARBA" id="ARBA00048040"/>
    </source>
</evidence>
<dbReference type="GO" id="GO:0005874">
    <property type="term" value="C:microtubule"/>
    <property type="evidence" value="ECO:0007669"/>
    <property type="project" value="TreeGrafter"/>
</dbReference>
<sequence length="995" mass="114248">MIRIIKGTFGPLCEKCAKQATKKCLGPTSNKMTNVLMTRNIHPLLVPTISQNIIITRWYMSIKIPRNINHIPNPKRLYVFGGVMGTRHLTGIVRLAGRLLKVRYLLFGSAVGGGMAASKKYEEWKDSLPDLGWMQEYVPEMDTLEKIGQDIRRFAKNLSLPELPKPKKGWQNELDLPSLPNWDNIKKWLDELAESEPSIMADGRGWNTLQSKAKEAGGMGISSGIVPLVGVGGGSGSEEKKKGTESERIEKLQQEMMDIQVRYQREIERLEKENRELRRQLLLKDKKNGKKRKMKKSLIDMYSEVLDELSDYDSSYNTQDHLPRVVVVGDQSSGKTSVLEMIAQARIFPRGSGEMMTRSPVKVTLSEGPYHVASFKDSTREYDLTKESELEALRREVEIRMKASVAGGETVSGETIAMTVKGPGLQRMVLVDLPGIISTVTTGMASDTRDRITRICKQHMENPNAIILCIQDGSLDAERSNVTDLVSSMDPTGKRTIFVLTKVDLAETALYNPDRIRKILDGKLFPMKALGYFAVVTGRGNTDETIPSIKEYEENFFRHSKLFRDGALKPHQMTTHNMSMAVSECFWKMVRESVEQQADAFKATRFNLETEWKNTFPRLRELDREELFEKARGEILDEIINLSQVTPQQWEEAFANLLWDAMSFHVFEDIYLPASQATNPGIFNTTVDIKLKQWADMSLPKKCVEVGKDTLALEFAEMMKKSQSKDHDDIYDNLKVTVKDKSMEKHQWDEKAEDSLRVIQMNTLEDRSVHDKYQWDSAIKFMESAVKERLQKSNDKIKELTGPSTRDQWLYWSSPTPQQKTRSHTMKELEKLLQNNQKRMPNLSKDEVTTVRKNLEGQSINVDDNFIKETWHDVFRNHFLREALTTANDCKKGFYYYQQGFTDKGMDCSDVVLFWRIHQMLKVTSNALRQQVMNNEARRLERNIKEILDEIGDDKETLRKLLTGKRVTLAEELKRVRQVQELLEEFVQALHKEKV</sequence>
<dbReference type="PRINTS" id="PR00195">
    <property type="entry name" value="DYNAMIN"/>
</dbReference>
<dbReference type="CDD" id="cd08771">
    <property type="entry name" value="DLP_1"/>
    <property type="match status" value="1"/>
</dbReference>
<comment type="subcellular location">
    <subcellularLocation>
        <location evidence="1">Mitochondrion inner membrane</location>
        <topology evidence="1">Single-pass membrane protein</topology>
    </subcellularLocation>
    <subcellularLocation>
        <location evidence="2">Mitochondrion intermembrane space</location>
    </subcellularLocation>
</comment>
<keyword evidence="11 19" id="KW-0175">Coiled coil</keyword>
<evidence type="ECO:0000256" key="12">
    <source>
        <dbReference type="ARBA" id="ARBA00023121"/>
    </source>
</evidence>
<evidence type="ECO:0000259" key="20">
    <source>
        <dbReference type="PROSITE" id="PS51718"/>
    </source>
</evidence>
<dbReference type="Pfam" id="PF19434">
    <property type="entry name" value="OPA1_C"/>
    <property type="match status" value="1"/>
</dbReference>
<evidence type="ECO:0000256" key="2">
    <source>
        <dbReference type="ARBA" id="ARBA00004569"/>
    </source>
</evidence>
<evidence type="ECO:0000256" key="3">
    <source>
        <dbReference type="ARBA" id="ARBA00011980"/>
    </source>
</evidence>
<gene>
    <name evidence="21" type="ORF">LSH36_23g09002</name>
</gene>
<evidence type="ECO:0000256" key="19">
    <source>
        <dbReference type="SAM" id="Coils"/>
    </source>
</evidence>
<dbReference type="GO" id="GO:0016559">
    <property type="term" value="P:peroxisome fission"/>
    <property type="evidence" value="ECO:0007669"/>
    <property type="project" value="TreeGrafter"/>
</dbReference>
<evidence type="ECO:0000256" key="11">
    <source>
        <dbReference type="ARBA" id="ARBA00023054"/>
    </source>
</evidence>
<feature type="coiled-coil region" evidence="19">
    <location>
        <begin position="249"/>
        <end position="287"/>
    </location>
</feature>
<dbReference type="GO" id="GO:0006915">
    <property type="term" value="P:apoptotic process"/>
    <property type="evidence" value="ECO:0007669"/>
    <property type="project" value="UniProtKB-KW"/>
</dbReference>
<dbReference type="GO" id="GO:0000266">
    <property type="term" value="P:mitochondrial fission"/>
    <property type="evidence" value="ECO:0007669"/>
    <property type="project" value="TreeGrafter"/>
</dbReference>
<dbReference type="GO" id="GO:0003924">
    <property type="term" value="F:GTPase activity"/>
    <property type="evidence" value="ECO:0007669"/>
    <property type="project" value="InterPro"/>
</dbReference>
<comment type="caution">
    <text evidence="21">The sequence shown here is derived from an EMBL/GenBank/DDBJ whole genome shotgun (WGS) entry which is preliminary data.</text>
</comment>
<accession>A0AAD9NGX4</accession>
<keyword evidence="13" id="KW-0496">Mitochondrion</keyword>
<dbReference type="InterPro" id="IPR045817">
    <property type="entry name" value="OPA1_C"/>
</dbReference>
<dbReference type="FunFam" id="3.40.50.300:FF:000171">
    <property type="entry name" value="Dynamin-like 120 kDa protein, mitochondrial"/>
    <property type="match status" value="1"/>
</dbReference>
<dbReference type="GO" id="GO:0005758">
    <property type="term" value="C:mitochondrial intermembrane space"/>
    <property type="evidence" value="ECO:0007669"/>
    <property type="project" value="UniProtKB-SubCell"/>
</dbReference>
<evidence type="ECO:0000256" key="5">
    <source>
        <dbReference type="ARBA" id="ARBA00022703"/>
    </source>
</evidence>
<dbReference type="SUPFAM" id="SSF52540">
    <property type="entry name" value="P-loop containing nucleoside triphosphate hydrolases"/>
    <property type="match status" value="1"/>
</dbReference>
<evidence type="ECO:0000256" key="10">
    <source>
        <dbReference type="ARBA" id="ARBA00022989"/>
    </source>
</evidence>
<protein>
    <recommendedName>
        <fullName evidence="17">Dynamin-like GTPase OPA1, mitochondrial</fullName>
        <ecNumber evidence="3">3.6.5.5</ecNumber>
    </recommendedName>
</protein>
<dbReference type="PANTHER" id="PTHR11566">
    <property type="entry name" value="DYNAMIN"/>
    <property type="match status" value="1"/>
</dbReference>
<keyword evidence="12" id="KW-0446">Lipid-binding</keyword>
<evidence type="ECO:0000256" key="15">
    <source>
        <dbReference type="ARBA" id="ARBA00023136"/>
    </source>
</evidence>
<evidence type="ECO:0000256" key="16">
    <source>
        <dbReference type="ARBA" id="ARBA00023157"/>
    </source>
</evidence>
<dbReference type="GO" id="GO:0048312">
    <property type="term" value="P:intracellular distribution of mitochondria"/>
    <property type="evidence" value="ECO:0007669"/>
    <property type="project" value="TreeGrafter"/>
</dbReference>
<proteinExistence type="predicted"/>
<dbReference type="Proteomes" id="UP001208570">
    <property type="component" value="Unassembled WGS sequence"/>
</dbReference>
<evidence type="ECO:0000256" key="4">
    <source>
        <dbReference type="ARBA" id="ARBA00022692"/>
    </source>
</evidence>
<dbReference type="GO" id="GO:0008053">
    <property type="term" value="P:mitochondrial fusion"/>
    <property type="evidence" value="ECO:0007669"/>
    <property type="project" value="TreeGrafter"/>
</dbReference>
<dbReference type="AlphaFoldDB" id="A0AAD9NGX4"/>
<evidence type="ECO:0000256" key="7">
    <source>
        <dbReference type="ARBA" id="ARBA00022792"/>
    </source>
</evidence>
<dbReference type="SMART" id="SM00053">
    <property type="entry name" value="DYNc"/>
    <property type="match status" value="1"/>
</dbReference>
<keyword evidence="8" id="KW-0378">Hydrolase</keyword>
<dbReference type="PANTHER" id="PTHR11566:SF67">
    <property type="entry name" value="DYNAMIN-LIKE 120 KDA PROTEIN, MITOCHONDRIAL"/>
    <property type="match status" value="1"/>
</dbReference>
<evidence type="ECO:0000256" key="14">
    <source>
        <dbReference type="ARBA" id="ARBA00023134"/>
    </source>
</evidence>
<keyword evidence="7" id="KW-0999">Mitochondrion inner membrane</keyword>
<feature type="domain" description="Dynamin-type G" evidence="20">
    <location>
        <begin position="319"/>
        <end position="595"/>
    </location>
</feature>
<dbReference type="Pfam" id="PF00350">
    <property type="entry name" value="Dynamin_N"/>
    <property type="match status" value="1"/>
</dbReference>
<keyword evidence="15" id="KW-0472">Membrane</keyword>
<keyword evidence="6" id="KW-0547">Nucleotide-binding</keyword>
<evidence type="ECO:0000256" key="9">
    <source>
        <dbReference type="ARBA" id="ARBA00022946"/>
    </source>
</evidence>
<evidence type="ECO:0000256" key="1">
    <source>
        <dbReference type="ARBA" id="ARBA00004434"/>
    </source>
</evidence>
<name>A0AAD9NGX4_9ANNE</name>
<dbReference type="InterPro" id="IPR001401">
    <property type="entry name" value="Dynamin_GTPase"/>
</dbReference>
<evidence type="ECO:0000313" key="21">
    <source>
        <dbReference type="EMBL" id="KAK2167861.1"/>
    </source>
</evidence>
<keyword evidence="4" id="KW-0812">Transmembrane</keyword>
<evidence type="ECO:0000256" key="17">
    <source>
        <dbReference type="ARBA" id="ARBA00044791"/>
    </source>
</evidence>
<evidence type="ECO:0000313" key="22">
    <source>
        <dbReference type="Proteomes" id="UP001208570"/>
    </source>
</evidence>
<evidence type="ECO:0000256" key="6">
    <source>
        <dbReference type="ARBA" id="ARBA00022741"/>
    </source>
</evidence>
<keyword evidence="14" id="KW-0342">GTP-binding</keyword>
<dbReference type="InterPro" id="IPR030381">
    <property type="entry name" value="G_DYNAMIN_dom"/>
</dbReference>
<dbReference type="GO" id="GO:0005743">
    <property type="term" value="C:mitochondrial inner membrane"/>
    <property type="evidence" value="ECO:0007669"/>
    <property type="project" value="UniProtKB-SubCell"/>
</dbReference>
<keyword evidence="16" id="KW-1015">Disulfide bond</keyword>
<dbReference type="InterPro" id="IPR045063">
    <property type="entry name" value="Dynamin_N"/>
</dbReference>
<dbReference type="InterPro" id="IPR027417">
    <property type="entry name" value="P-loop_NTPase"/>
</dbReference>
<dbReference type="InterPro" id="IPR022812">
    <property type="entry name" value="Dynamin"/>
</dbReference>
<dbReference type="PROSITE" id="PS51718">
    <property type="entry name" value="G_DYNAMIN_2"/>
    <property type="match status" value="1"/>
</dbReference>
<dbReference type="EMBL" id="JAODUP010000023">
    <property type="protein sequence ID" value="KAK2167861.1"/>
    <property type="molecule type" value="Genomic_DNA"/>
</dbReference>
<feature type="coiled-coil region" evidence="19">
    <location>
        <begin position="930"/>
        <end position="989"/>
    </location>
</feature>
<dbReference type="GO" id="GO:0008289">
    <property type="term" value="F:lipid binding"/>
    <property type="evidence" value="ECO:0007669"/>
    <property type="project" value="UniProtKB-KW"/>
</dbReference>
<organism evidence="21 22">
    <name type="scientific">Paralvinella palmiformis</name>
    <dbReference type="NCBI Taxonomy" id="53620"/>
    <lineage>
        <taxon>Eukaryota</taxon>
        <taxon>Metazoa</taxon>
        <taxon>Spiralia</taxon>
        <taxon>Lophotrochozoa</taxon>
        <taxon>Annelida</taxon>
        <taxon>Polychaeta</taxon>
        <taxon>Sedentaria</taxon>
        <taxon>Canalipalpata</taxon>
        <taxon>Terebellida</taxon>
        <taxon>Terebelliformia</taxon>
        <taxon>Alvinellidae</taxon>
        <taxon>Paralvinella</taxon>
    </lineage>
</organism>
<comment type="catalytic activity">
    <reaction evidence="18">
        <text>GTP + H2O = GDP + phosphate + H(+)</text>
        <dbReference type="Rhea" id="RHEA:19669"/>
        <dbReference type="ChEBI" id="CHEBI:15377"/>
        <dbReference type="ChEBI" id="CHEBI:15378"/>
        <dbReference type="ChEBI" id="CHEBI:37565"/>
        <dbReference type="ChEBI" id="CHEBI:43474"/>
        <dbReference type="ChEBI" id="CHEBI:58189"/>
        <dbReference type="EC" id="3.6.5.5"/>
    </reaction>
</comment>
<reference evidence="21" key="1">
    <citation type="journal article" date="2023" name="Mol. Biol. Evol.">
        <title>Third-Generation Sequencing Reveals the Adaptive Role of the Epigenome in Three Deep-Sea Polychaetes.</title>
        <authorList>
            <person name="Perez M."/>
            <person name="Aroh O."/>
            <person name="Sun Y."/>
            <person name="Lan Y."/>
            <person name="Juniper S.K."/>
            <person name="Young C.R."/>
            <person name="Angers B."/>
            <person name="Qian P.Y."/>
        </authorList>
    </citation>
    <scope>NUCLEOTIDE SEQUENCE</scope>
    <source>
        <strain evidence="21">P08H-3</strain>
    </source>
</reference>
<dbReference type="GO" id="GO:0008017">
    <property type="term" value="F:microtubule binding"/>
    <property type="evidence" value="ECO:0007669"/>
    <property type="project" value="TreeGrafter"/>
</dbReference>
<dbReference type="Gene3D" id="3.40.50.300">
    <property type="entry name" value="P-loop containing nucleotide triphosphate hydrolases"/>
    <property type="match status" value="1"/>
</dbReference>
<dbReference type="GO" id="GO:0006897">
    <property type="term" value="P:endocytosis"/>
    <property type="evidence" value="ECO:0007669"/>
    <property type="project" value="TreeGrafter"/>
</dbReference>
<keyword evidence="5" id="KW-0053">Apoptosis</keyword>
<keyword evidence="9" id="KW-0809">Transit peptide</keyword>
<keyword evidence="10" id="KW-1133">Transmembrane helix</keyword>
<dbReference type="GO" id="GO:0005525">
    <property type="term" value="F:GTP binding"/>
    <property type="evidence" value="ECO:0007669"/>
    <property type="project" value="UniProtKB-KW"/>
</dbReference>
<dbReference type="EC" id="3.6.5.5" evidence="3"/>
<evidence type="ECO:0000256" key="13">
    <source>
        <dbReference type="ARBA" id="ARBA00023128"/>
    </source>
</evidence>
<keyword evidence="22" id="KW-1185">Reference proteome</keyword>
<evidence type="ECO:0000256" key="8">
    <source>
        <dbReference type="ARBA" id="ARBA00022801"/>
    </source>
</evidence>